<dbReference type="Proteomes" id="UP001596072">
    <property type="component" value="Unassembled WGS sequence"/>
</dbReference>
<gene>
    <name evidence="1" type="ORF">ACFPQB_10570</name>
</gene>
<protein>
    <submittedName>
        <fullName evidence="1">Uncharacterized protein</fullName>
    </submittedName>
</protein>
<name>A0ABW0ZII9_9ACTN</name>
<sequence length="87" mass="9355">MKLPTWVSLDPAKAFFAAERRLSPRLEAALGTDAALDTLAVAFALRRLLGRAADGVANRAVEIAGLPSSRQLRQLQASLDALDRANR</sequence>
<evidence type="ECO:0000313" key="1">
    <source>
        <dbReference type="EMBL" id="MFC5729361.1"/>
    </source>
</evidence>
<accession>A0ABW0ZII9</accession>
<reference evidence="2" key="1">
    <citation type="journal article" date="2019" name="Int. J. Syst. Evol. Microbiol.">
        <title>The Global Catalogue of Microorganisms (GCM) 10K type strain sequencing project: providing services to taxonomists for standard genome sequencing and annotation.</title>
        <authorList>
            <consortium name="The Broad Institute Genomics Platform"/>
            <consortium name="The Broad Institute Genome Sequencing Center for Infectious Disease"/>
            <person name="Wu L."/>
            <person name="Ma J."/>
        </authorList>
    </citation>
    <scope>NUCLEOTIDE SEQUENCE [LARGE SCALE GENOMIC DNA]</scope>
    <source>
        <strain evidence="2">YIM 94188</strain>
    </source>
</reference>
<organism evidence="1 2">
    <name type="scientific">Nocardioides vastitatis</name>
    <dbReference type="NCBI Taxonomy" id="2568655"/>
    <lineage>
        <taxon>Bacteria</taxon>
        <taxon>Bacillati</taxon>
        <taxon>Actinomycetota</taxon>
        <taxon>Actinomycetes</taxon>
        <taxon>Propionibacteriales</taxon>
        <taxon>Nocardioidaceae</taxon>
        <taxon>Nocardioides</taxon>
    </lineage>
</organism>
<dbReference type="RefSeq" id="WP_168798237.1">
    <property type="nucleotide sequence ID" value="NZ_JBHSNS010000004.1"/>
</dbReference>
<keyword evidence="2" id="KW-1185">Reference proteome</keyword>
<evidence type="ECO:0000313" key="2">
    <source>
        <dbReference type="Proteomes" id="UP001596072"/>
    </source>
</evidence>
<comment type="caution">
    <text evidence="1">The sequence shown here is derived from an EMBL/GenBank/DDBJ whole genome shotgun (WGS) entry which is preliminary data.</text>
</comment>
<proteinExistence type="predicted"/>
<dbReference type="EMBL" id="JBHSNS010000004">
    <property type="protein sequence ID" value="MFC5729361.1"/>
    <property type="molecule type" value="Genomic_DNA"/>
</dbReference>